<dbReference type="Proteomes" id="UP000619033">
    <property type="component" value="Unassembled WGS sequence"/>
</dbReference>
<dbReference type="GO" id="GO:0047869">
    <property type="term" value="F:dimethylpropiothetin dethiomethylase activity"/>
    <property type="evidence" value="ECO:0007669"/>
    <property type="project" value="InterPro"/>
</dbReference>
<proteinExistence type="predicted"/>
<evidence type="ECO:0000313" key="1">
    <source>
        <dbReference type="EMBL" id="MBL4928846.1"/>
    </source>
</evidence>
<dbReference type="InterPro" id="IPR031723">
    <property type="entry name" value="DMSP_lyase"/>
</dbReference>
<organism evidence="1 2">
    <name type="scientific">Fuscibacter oryzae</name>
    <dbReference type="NCBI Taxonomy" id="2803939"/>
    <lineage>
        <taxon>Bacteria</taxon>
        <taxon>Pseudomonadati</taxon>
        <taxon>Pseudomonadota</taxon>
        <taxon>Alphaproteobacteria</taxon>
        <taxon>Rhodobacterales</taxon>
        <taxon>Paracoccaceae</taxon>
        <taxon>Fuscibacter</taxon>
    </lineage>
</organism>
<gene>
    <name evidence="1" type="ORF">JI744_12085</name>
</gene>
<dbReference type="EMBL" id="JAESVP010000005">
    <property type="protein sequence ID" value="MBL4928846.1"/>
    <property type="molecule type" value="Genomic_DNA"/>
</dbReference>
<dbReference type="InterPro" id="IPR011051">
    <property type="entry name" value="RmlC_Cupin_sf"/>
</dbReference>
<keyword evidence="2" id="KW-1185">Reference proteome</keyword>
<accession>A0A8J7SVN2</accession>
<dbReference type="Gene3D" id="2.60.120.10">
    <property type="entry name" value="Jelly Rolls"/>
    <property type="match status" value="1"/>
</dbReference>
<sequence>MTRPDEMATFLAEAALALRAATTGPAARAAERCIALWQGREGKISTTLPQRPPVCDWLAPAFAAAANGPRARLAFAFAGVADRLVWVPSTRSGGAADFALRNANAGLVGQQGYEQRDDLWIGATVMAPDTAYPLHSHPPEEVYLALSPGEWWNEAMDWTDPGLNGSVYNPPGIGHRMRSGAAPFLALWFLPL</sequence>
<dbReference type="AlphaFoldDB" id="A0A8J7SVN2"/>
<dbReference type="SUPFAM" id="SSF51182">
    <property type="entry name" value="RmlC-like cupins"/>
    <property type="match status" value="1"/>
</dbReference>
<dbReference type="InterPro" id="IPR014710">
    <property type="entry name" value="RmlC-like_jellyroll"/>
</dbReference>
<protein>
    <submittedName>
        <fullName evidence="1">Transcriptional regulator</fullName>
    </submittedName>
</protein>
<evidence type="ECO:0000313" key="2">
    <source>
        <dbReference type="Proteomes" id="UP000619033"/>
    </source>
</evidence>
<reference evidence="1" key="1">
    <citation type="submission" date="2021-01" db="EMBL/GenBank/DDBJ databases">
        <title>Genome seq and assembly of Tabrizicola sp. KVB23.</title>
        <authorList>
            <person name="Chhetri G."/>
        </authorList>
    </citation>
    <scope>NUCLEOTIDE SEQUENCE</scope>
    <source>
        <strain evidence="1">KVB23</strain>
    </source>
</reference>
<dbReference type="Pfam" id="PF16867">
    <property type="entry name" value="DMSP_lyase"/>
    <property type="match status" value="1"/>
</dbReference>
<name>A0A8J7SVN2_9RHOB</name>
<dbReference type="RefSeq" id="WP_202661263.1">
    <property type="nucleotide sequence ID" value="NZ_JAESVP010000005.1"/>
</dbReference>
<comment type="caution">
    <text evidence="1">The sequence shown here is derived from an EMBL/GenBank/DDBJ whole genome shotgun (WGS) entry which is preliminary data.</text>
</comment>